<comment type="caution">
    <text evidence="2">The sequence shown here is derived from an EMBL/GenBank/DDBJ whole genome shotgun (WGS) entry which is preliminary data.</text>
</comment>
<feature type="transmembrane region" description="Helical" evidence="1">
    <location>
        <begin position="16"/>
        <end position="37"/>
    </location>
</feature>
<dbReference type="RefSeq" id="WP_281024053.1">
    <property type="nucleotide sequence ID" value="NZ_QQBB01000001.1"/>
</dbReference>
<evidence type="ECO:0000256" key="1">
    <source>
        <dbReference type="SAM" id="Phobius"/>
    </source>
</evidence>
<evidence type="ECO:0000313" key="3">
    <source>
        <dbReference type="Proteomes" id="UP000254925"/>
    </source>
</evidence>
<evidence type="ECO:0008006" key="4">
    <source>
        <dbReference type="Google" id="ProtNLM"/>
    </source>
</evidence>
<reference evidence="2 3" key="1">
    <citation type="submission" date="2018-07" db="EMBL/GenBank/DDBJ databases">
        <title>Genomic Encyclopedia of Type Strains, Phase IV (KMG-IV): sequencing the most valuable type-strain genomes for metagenomic binning, comparative biology and taxonomic classification.</title>
        <authorList>
            <person name="Goeker M."/>
        </authorList>
    </citation>
    <scope>NUCLEOTIDE SEQUENCE [LARGE SCALE GENOMIC DNA]</scope>
    <source>
        <strain evidence="2 3">DSM 14364</strain>
    </source>
</reference>
<dbReference type="Proteomes" id="UP000254925">
    <property type="component" value="Unassembled WGS sequence"/>
</dbReference>
<evidence type="ECO:0000313" key="2">
    <source>
        <dbReference type="EMBL" id="RDI61812.1"/>
    </source>
</evidence>
<accession>A0A370HTG0</accession>
<keyword evidence="1" id="KW-0472">Membrane</keyword>
<keyword evidence="1" id="KW-0812">Transmembrane</keyword>
<dbReference type="EMBL" id="QQBB01000001">
    <property type="protein sequence ID" value="RDI61812.1"/>
    <property type="molecule type" value="Genomic_DNA"/>
</dbReference>
<dbReference type="AlphaFoldDB" id="A0A370HTG0"/>
<organism evidence="2 3">
    <name type="scientific">Microvirga subterranea</name>
    <dbReference type="NCBI Taxonomy" id="186651"/>
    <lineage>
        <taxon>Bacteria</taxon>
        <taxon>Pseudomonadati</taxon>
        <taxon>Pseudomonadota</taxon>
        <taxon>Alphaproteobacteria</taxon>
        <taxon>Hyphomicrobiales</taxon>
        <taxon>Methylobacteriaceae</taxon>
        <taxon>Microvirga</taxon>
    </lineage>
</organism>
<name>A0A370HTG0_9HYPH</name>
<keyword evidence="1" id="KW-1133">Transmembrane helix</keyword>
<gene>
    <name evidence="2" type="ORF">DES45_10169</name>
</gene>
<keyword evidence="3" id="KW-1185">Reference proteome</keyword>
<proteinExistence type="predicted"/>
<sequence length="43" mass="4947">MATEPSRPTEGRRRRLLWFVLLYAASLAVFTVLVYGLRAIVPR</sequence>
<protein>
    <recommendedName>
        <fullName evidence="4">DUF2474 family protein</fullName>
    </recommendedName>
</protein>